<dbReference type="PANTHER" id="PTHR43194:SF2">
    <property type="entry name" value="PEROXISOMAL MEMBRANE PROTEIN LPX1"/>
    <property type="match status" value="1"/>
</dbReference>
<name>A0A1D8GAW9_9ACTN</name>
<dbReference type="PATRIC" id="fig|285473.5.peg.5800"/>
<dbReference type="RefSeq" id="WP_031127918.1">
    <property type="nucleotide sequence ID" value="NZ_CP017316.1"/>
</dbReference>
<dbReference type="PRINTS" id="PR00412">
    <property type="entry name" value="EPOXHYDRLASE"/>
</dbReference>
<organism evidence="2 3">
    <name type="scientific">Streptomyces rubrolavendulae</name>
    <dbReference type="NCBI Taxonomy" id="285473"/>
    <lineage>
        <taxon>Bacteria</taxon>
        <taxon>Bacillati</taxon>
        <taxon>Actinomycetota</taxon>
        <taxon>Actinomycetes</taxon>
        <taxon>Kitasatosporales</taxon>
        <taxon>Streptomycetaceae</taxon>
        <taxon>Streptomyces</taxon>
    </lineage>
</organism>
<keyword evidence="2" id="KW-0378">Hydrolase</keyword>
<dbReference type="Pfam" id="PF00561">
    <property type="entry name" value="Abhydrolase_1"/>
    <property type="match status" value="1"/>
</dbReference>
<reference evidence="2 3" key="1">
    <citation type="submission" date="2016-09" db="EMBL/GenBank/DDBJ databases">
        <title>Streptomyces rubrolavendulae MJM4426 Genome sequencing and assembly.</title>
        <authorList>
            <person name="Kim J.-G."/>
        </authorList>
    </citation>
    <scope>NUCLEOTIDE SEQUENCE [LARGE SCALE GENOMIC DNA]</scope>
    <source>
        <strain evidence="2 3">MJM4426</strain>
    </source>
</reference>
<sequence>MTQGATGLLPAAAWELTEERREMTWRGMRYACRIVRGGAGARHGGTGAGRGGPEPLLLLGGALQDMYAWPRLERYVAPYAPLVLVDLPGSGDADDLPAHEGFDVLADAALHLLDVLGLPRVNVLGASYGAPIAYRMAQRRPGRVARLLLAGATHRVSGPMRVFLREAADHLERSGPTAGEALDGCADDGRYADRLVRYLVNTRAQERVRQSAAVQRLLRRQALRTTWRQARRHAACHRRVLAPRLIPPGGVEGVPALVFTGEYDLTTTPEQNGAVAATVAGSRLVLIREADHMAHLECDAEYADLVLRFLRDEPLDGLSYCDTYEVPALA</sequence>
<dbReference type="Proteomes" id="UP000095349">
    <property type="component" value="Chromosome"/>
</dbReference>
<accession>A0A1D8GAW9</accession>
<dbReference type="OrthoDB" id="3601922at2"/>
<dbReference type="GeneID" id="91406983"/>
<dbReference type="Gene3D" id="3.40.50.1820">
    <property type="entry name" value="alpha/beta hydrolase"/>
    <property type="match status" value="1"/>
</dbReference>
<dbReference type="STRING" id="285473.A4G23_05500"/>
<evidence type="ECO:0000259" key="1">
    <source>
        <dbReference type="Pfam" id="PF00561"/>
    </source>
</evidence>
<gene>
    <name evidence="2" type="primary">hsaD</name>
    <name evidence="2" type="ORF">A4G23_05500</name>
</gene>
<dbReference type="KEGG" id="srn:A4G23_05500"/>
<proteinExistence type="predicted"/>
<dbReference type="InterPro" id="IPR029058">
    <property type="entry name" value="AB_hydrolase_fold"/>
</dbReference>
<feature type="domain" description="AB hydrolase-1" evidence="1">
    <location>
        <begin position="55"/>
        <end position="297"/>
    </location>
</feature>
<dbReference type="InterPro" id="IPR050228">
    <property type="entry name" value="Carboxylesterase_BioH"/>
</dbReference>
<dbReference type="AlphaFoldDB" id="A0A1D8GAW9"/>
<dbReference type="EC" id="3.7.1.17" evidence="2"/>
<dbReference type="SUPFAM" id="SSF53474">
    <property type="entry name" value="alpha/beta-Hydrolases"/>
    <property type="match status" value="1"/>
</dbReference>
<keyword evidence="3" id="KW-1185">Reference proteome</keyword>
<dbReference type="EMBL" id="CP017316">
    <property type="protein sequence ID" value="AOT62601.1"/>
    <property type="molecule type" value="Genomic_DNA"/>
</dbReference>
<evidence type="ECO:0000313" key="2">
    <source>
        <dbReference type="EMBL" id="AOT62601.1"/>
    </source>
</evidence>
<protein>
    <submittedName>
        <fullName evidence="2">4,5:9,10-diseco-3-hydroxy-5,9, 17-trioxoandrosta-1(10),2-diene-4-oate hydrolase</fullName>
        <ecNumber evidence="2">3.7.1.17</ecNumber>
    </submittedName>
</protein>
<dbReference type="InterPro" id="IPR000073">
    <property type="entry name" value="AB_hydrolase_1"/>
</dbReference>
<evidence type="ECO:0000313" key="3">
    <source>
        <dbReference type="Proteomes" id="UP000095349"/>
    </source>
</evidence>
<dbReference type="InterPro" id="IPR000639">
    <property type="entry name" value="Epox_hydrolase-like"/>
</dbReference>
<dbReference type="GO" id="GO:0102296">
    <property type="term" value="F:4,5-9,10-diseco-3-hydroxy-5,9,17-trioxoandrosta-1(10),2-diene-4-oate hydrolase activity"/>
    <property type="evidence" value="ECO:0007669"/>
    <property type="project" value="UniProtKB-EC"/>
</dbReference>
<dbReference type="PANTHER" id="PTHR43194">
    <property type="entry name" value="HYDROLASE ALPHA/BETA FOLD FAMILY"/>
    <property type="match status" value="1"/>
</dbReference>